<evidence type="ECO:0000256" key="4">
    <source>
        <dbReference type="ARBA" id="ARBA00022833"/>
    </source>
</evidence>
<dbReference type="KEGG" id="pste:PSTEL_10760"/>
<dbReference type="InterPro" id="IPR001261">
    <property type="entry name" value="ArgE/DapE_CS"/>
</dbReference>
<evidence type="ECO:0000256" key="3">
    <source>
        <dbReference type="ARBA" id="ARBA00022801"/>
    </source>
</evidence>
<dbReference type="Gene3D" id="3.30.70.360">
    <property type="match status" value="1"/>
</dbReference>
<keyword evidence="4" id="KW-0862">Zinc</keyword>
<proteinExistence type="predicted"/>
<evidence type="ECO:0000256" key="2">
    <source>
        <dbReference type="ARBA" id="ARBA00022723"/>
    </source>
</evidence>
<dbReference type="HOGENOM" id="CLU_021802_2_1_9"/>
<evidence type="ECO:0000313" key="6">
    <source>
        <dbReference type="EMBL" id="AIQ63487.1"/>
    </source>
</evidence>
<dbReference type="STRING" id="169760.PSTEL_10760"/>
<name>A0A089LRI5_9BACL</name>
<dbReference type="AlphaFoldDB" id="A0A089LRI5"/>
<dbReference type="PROSITE" id="PS00758">
    <property type="entry name" value="ARGE_DAPE_CPG2_1"/>
    <property type="match status" value="1"/>
</dbReference>
<sequence length="404" mass="43153">MSGIHNPAVDRDEVIDLTRRAVRAKSLSGEEKEVAELLKSKMIEMGYDEAWIDPYGSVIGKVGGTGEGISILFDGHIDTVPVNSPEKWTYDPFGGEIVDGVMYGRGTTDMKGAVCAAIVAVGELARNAKRTGIRPKGDVWVSCTVYEELFEGVALGKVMDAVKPDCVVIMESTALNVNIGQRGRAEVNITAHGKSAHSSNPSRGINAVYAMNPVIAGLIALKPTRHDKLGQGISVVTDIVSSPYPGASVVPDLCRVTIDRRLLVGEDEALVTEQYEALLPAEGKYEVTVAEAELKCYTGSTLGGKRFFPAWMLVEGHPLVEHTVSALEAIGLSPELSAYSFCTNGSYSAGTAGVPTIGFGPSYEHVAHIVDEYIELDQLIQAAEGYYALASAITNLTRDGFANR</sequence>
<dbReference type="PANTHER" id="PTHR43808">
    <property type="entry name" value="ACETYLORNITHINE DEACETYLASE"/>
    <property type="match status" value="1"/>
</dbReference>
<keyword evidence="2" id="KW-0479">Metal-binding</keyword>
<dbReference type="OrthoDB" id="9792335at2"/>
<comment type="cofactor">
    <cofactor evidence="1">
        <name>Zn(2+)</name>
        <dbReference type="ChEBI" id="CHEBI:29105"/>
    </cofactor>
</comment>
<organism evidence="6 7">
    <name type="scientific">Paenibacillus stellifer</name>
    <dbReference type="NCBI Taxonomy" id="169760"/>
    <lineage>
        <taxon>Bacteria</taxon>
        <taxon>Bacillati</taxon>
        <taxon>Bacillota</taxon>
        <taxon>Bacilli</taxon>
        <taxon>Bacillales</taxon>
        <taxon>Paenibacillaceae</taxon>
        <taxon>Paenibacillus</taxon>
    </lineage>
</organism>
<keyword evidence="3" id="KW-0378">Hydrolase</keyword>
<gene>
    <name evidence="6" type="ORF">PSTEL_10760</name>
</gene>
<dbReference type="InterPro" id="IPR002933">
    <property type="entry name" value="Peptidase_M20"/>
</dbReference>
<dbReference type="GO" id="GO:0016787">
    <property type="term" value="F:hydrolase activity"/>
    <property type="evidence" value="ECO:0007669"/>
    <property type="project" value="UniProtKB-KW"/>
</dbReference>
<reference evidence="6 7" key="1">
    <citation type="submission" date="2014-08" db="EMBL/GenBank/DDBJ databases">
        <title>Comparative genomics of the Paenibacillus odorifer group.</title>
        <authorList>
            <person name="den Bakker H.C."/>
            <person name="Tsai Y.-C."/>
            <person name="Martin N."/>
            <person name="Korlach J."/>
            <person name="Wiedmann M."/>
        </authorList>
    </citation>
    <scope>NUCLEOTIDE SEQUENCE [LARGE SCALE GENOMIC DNA]</scope>
    <source>
        <strain evidence="6 7">DSM 14472</strain>
    </source>
</reference>
<dbReference type="Gene3D" id="3.40.630.10">
    <property type="entry name" value="Zn peptidases"/>
    <property type="match status" value="2"/>
</dbReference>
<dbReference type="InterPro" id="IPR050072">
    <property type="entry name" value="Peptidase_M20A"/>
</dbReference>
<dbReference type="Proteomes" id="UP000029507">
    <property type="component" value="Chromosome"/>
</dbReference>
<dbReference type="EMBL" id="CP009286">
    <property type="protein sequence ID" value="AIQ63487.1"/>
    <property type="molecule type" value="Genomic_DNA"/>
</dbReference>
<dbReference type="NCBIfam" id="NF009555">
    <property type="entry name" value="PRK13004.1"/>
    <property type="match status" value="1"/>
</dbReference>
<keyword evidence="7" id="KW-1185">Reference proteome</keyword>
<evidence type="ECO:0000259" key="5">
    <source>
        <dbReference type="Pfam" id="PF07687"/>
    </source>
</evidence>
<dbReference type="Pfam" id="PF07687">
    <property type="entry name" value="M20_dimer"/>
    <property type="match status" value="1"/>
</dbReference>
<accession>A0A089LRI5</accession>
<dbReference type="InterPro" id="IPR036264">
    <property type="entry name" value="Bact_exopeptidase_dim_dom"/>
</dbReference>
<evidence type="ECO:0000313" key="7">
    <source>
        <dbReference type="Proteomes" id="UP000029507"/>
    </source>
</evidence>
<evidence type="ECO:0000256" key="1">
    <source>
        <dbReference type="ARBA" id="ARBA00001947"/>
    </source>
</evidence>
<dbReference type="SUPFAM" id="SSF55031">
    <property type="entry name" value="Bacterial exopeptidase dimerisation domain"/>
    <property type="match status" value="1"/>
</dbReference>
<dbReference type="Pfam" id="PF01546">
    <property type="entry name" value="Peptidase_M20"/>
    <property type="match status" value="1"/>
</dbReference>
<dbReference type="RefSeq" id="WP_038695054.1">
    <property type="nucleotide sequence ID" value="NZ_CP009286.1"/>
</dbReference>
<protein>
    <recommendedName>
        <fullName evidence="5">Peptidase M20 dimerisation domain-containing protein</fullName>
    </recommendedName>
</protein>
<dbReference type="InterPro" id="IPR011650">
    <property type="entry name" value="Peptidase_M20_dimer"/>
</dbReference>
<feature type="domain" description="Peptidase M20 dimerisation" evidence="5">
    <location>
        <begin position="179"/>
        <end position="283"/>
    </location>
</feature>
<dbReference type="SUPFAM" id="SSF53187">
    <property type="entry name" value="Zn-dependent exopeptidases"/>
    <property type="match status" value="1"/>
</dbReference>
<dbReference type="GO" id="GO:0046872">
    <property type="term" value="F:metal ion binding"/>
    <property type="evidence" value="ECO:0007669"/>
    <property type="project" value="UniProtKB-KW"/>
</dbReference>